<name>A0A4R2KPV9_9GAMM</name>
<accession>A0A4R2KPV9</accession>
<dbReference type="EMBL" id="SLWX01000005">
    <property type="protein sequence ID" value="TCO76271.1"/>
    <property type="molecule type" value="Genomic_DNA"/>
</dbReference>
<evidence type="ECO:0000313" key="2">
    <source>
        <dbReference type="Proteomes" id="UP000294980"/>
    </source>
</evidence>
<protein>
    <recommendedName>
        <fullName evidence="3">Mitochondrial fission protein ELM1</fullName>
    </recommendedName>
</protein>
<evidence type="ECO:0000313" key="1">
    <source>
        <dbReference type="EMBL" id="TCO76271.1"/>
    </source>
</evidence>
<dbReference type="PANTHER" id="PTHR33986:SF15">
    <property type="entry name" value="MITOCHONDRIAL FISSION PROTEIN ELM1"/>
    <property type="match status" value="1"/>
</dbReference>
<proteinExistence type="predicted"/>
<dbReference type="Proteomes" id="UP000294980">
    <property type="component" value="Unassembled WGS sequence"/>
</dbReference>
<comment type="caution">
    <text evidence="1">The sequence shown here is derived from an EMBL/GenBank/DDBJ whole genome shotgun (WGS) entry which is preliminary data.</text>
</comment>
<dbReference type="PANTHER" id="PTHR33986">
    <property type="entry name" value="OS02G0535700 PROTEIN"/>
    <property type="match status" value="1"/>
</dbReference>
<sequence>MLGDKRGDNGQVETIVEALGWPVERKFLQPLPQWIYGKPRFEPTLSHLDPARSDALGAPWPDLIITCGRRPSMAALWVRRQSGGRTRVVLVGKPSGYLRDFDLIVASRENQLPPFANVVTTVLPFMQVDVAAVQAATRDWAARLSGLPRPLVAILVGGETNPFVMDAGVAHRLVAEAQRVIADGGTPWITTSRRTTADVVDVLKRDLPAQARLYTFSAEALPEDNPYLALLGTADAFAVTADSISMQVEVMRLGKPLAILPLPAGRFGAPDLWRRRLATWLNNPDGAGVFHRFRRAAARGLYRVDVFGVVSVTRDFEAFHRELIERGLAVWAGEPSAKGGLGIPDDLGEVVRRIRALFAPGSGSAGP</sequence>
<organism evidence="1 2">
    <name type="scientific">Chromatocurvus halotolerans</name>
    <dbReference type="NCBI Taxonomy" id="1132028"/>
    <lineage>
        <taxon>Bacteria</taxon>
        <taxon>Pseudomonadati</taxon>
        <taxon>Pseudomonadota</taxon>
        <taxon>Gammaproteobacteria</taxon>
        <taxon>Cellvibrionales</taxon>
        <taxon>Halieaceae</taxon>
        <taxon>Chromatocurvus</taxon>
    </lineage>
</organism>
<keyword evidence="2" id="KW-1185">Reference proteome</keyword>
<reference evidence="1 2" key="1">
    <citation type="submission" date="2019-03" db="EMBL/GenBank/DDBJ databases">
        <title>Genomic Encyclopedia of Type Strains, Phase IV (KMG-IV): sequencing the most valuable type-strain genomes for metagenomic binning, comparative biology and taxonomic classification.</title>
        <authorList>
            <person name="Goeker M."/>
        </authorList>
    </citation>
    <scope>NUCLEOTIDE SEQUENCE [LARGE SCALE GENOMIC DNA]</scope>
    <source>
        <strain evidence="1 2">DSM 23344</strain>
    </source>
</reference>
<gene>
    <name evidence="1" type="ORF">EV688_105234</name>
</gene>
<dbReference type="AlphaFoldDB" id="A0A4R2KPV9"/>
<dbReference type="InterPro" id="IPR009367">
    <property type="entry name" value="Elm1-like"/>
</dbReference>
<evidence type="ECO:0008006" key="3">
    <source>
        <dbReference type="Google" id="ProtNLM"/>
    </source>
</evidence>
<dbReference type="Pfam" id="PF06258">
    <property type="entry name" value="Mito_fiss_Elm1"/>
    <property type="match status" value="1"/>
</dbReference>
<dbReference type="SUPFAM" id="SSF53756">
    <property type="entry name" value="UDP-Glycosyltransferase/glycogen phosphorylase"/>
    <property type="match status" value="1"/>
</dbReference>